<dbReference type="AlphaFoldDB" id="A0A0E9WKE2"/>
<reference evidence="1" key="2">
    <citation type="journal article" date="2015" name="Fish Shellfish Immunol.">
        <title>Early steps in the European eel (Anguilla anguilla)-Vibrio vulnificus interaction in the gills: Role of the RtxA13 toxin.</title>
        <authorList>
            <person name="Callol A."/>
            <person name="Pajuelo D."/>
            <person name="Ebbesson L."/>
            <person name="Teles M."/>
            <person name="MacKenzie S."/>
            <person name="Amaro C."/>
        </authorList>
    </citation>
    <scope>NUCLEOTIDE SEQUENCE</scope>
</reference>
<protein>
    <submittedName>
        <fullName evidence="1">Uncharacterized protein</fullName>
    </submittedName>
</protein>
<proteinExistence type="predicted"/>
<name>A0A0E9WKE2_ANGAN</name>
<dbReference type="EMBL" id="GBXM01018517">
    <property type="protein sequence ID" value="JAH90060.1"/>
    <property type="molecule type" value="Transcribed_RNA"/>
</dbReference>
<evidence type="ECO:0000313" key="1">
    <source>
        <dbReference type="EMBL" id="JAH90060.1"/>
    </source>
</evidence>
<accession>A0A0E9WKE2</accession>
<reference evidence="1" key="1">
    <citation type="submission" date="2014-11" db="EMBL/GenBank/DDBJ databases">
        <authorList>
            <person name="Amaro Gonzalez C."/>
        </authorList>
    </citation>
    <scope>NUCLEOTIDE SEQUENCE</scope>
</reference>
<sequence>MTTTTVTIYTNLRLIDAYCRRGFDRDFFFFPESGPLQDVQSVRV</sequence>
<organism evidence="1">
    <name type="scientific">Anguilla anguilla</name>
    <name type="common">European freshwater eel</name>
    <name type="synonym">Muraena anguilla</name>
    <dbReference type="NCBI Taxonomy" id="7936"/>
    <lineage>
        <taxon>Eukaryota</taxon>
        <taxon>Metazoa</taxon>
        <taxon>Chordata</taxon>
        <taxon>Craniata</taxon>
        <taxon>Vertebrata</taxon>
        <taxon>Euteleostomi</taxon>
        <taxon>Actinopterygii</taxon>
        <taxon>Neopterygii</taxon>
        <taxon>Teleostei</taxon>
        <taxon>Anguilliformes</taxon>
        <taxon>Anguillidae</taxon>
        <taxon>Anguilla</taxon>
    </lineage>
</organism>